<keyword evidence="3" id="KW-1185">Reference proteome</keyword>
<proteinExistence type="predicted"/>
<gene>
    <name evidence="2" type="ORF">COLO4_06009</name>
</gene>
<evidence type="ECO:0000256" key="1">
    <source>
        <dbReference type="SAM" id="MobiDB-lite"/>
    </source>
</evidence>
<evidence type="ECO:0000313" key="3">
    <source>
        <dbReference type="Proteomes" id="UP000187203"/>
    </source>
</evidence>
<dbReference type="EMBL" id="AWUE01012553">
    <property type="protein sequence ID" value="OMP08905.1"/>
    <property type="molecule type" value="Genomic_DNA"/>
</dbReference>
<name>A0A1R3KP85_9ROSI</name>
<organism evidence="2 3">
    <name type="scientific">Corchorus olitorius</name>
    <dbReference type="NCBI Taxonomy" id="93759"/>
    <lineage>
        <taxon>Eukaryota</taxon>
        <taxon>Viridiplantae</taxon>
        <taxon>Streptophyta</taxon>
        <taxon>Embryophyta</taxon>
        <taxon>Tracheophyta</taxon>
        <taxon>Spermatophyta</taxon>
        <taxon>Magnoliopsida</taxon>
        <taxon>eudicotyledons</taxon>
        <taxon>Gunneridae</taxon>
        <taxon>Pentapetalae</taxon>
        <taxon>rosids</taxon>
        <taxon>malvids</taxon>
        <taxon>Malvales</taxon>
        <taxon>Malvaceae</taxon>
        <taxon>Grewioideae</taxon>
        <taxon>Apeibeae</taxon>
        <taxon>Corchorus</taxon>
    </lineage>
</organism>
<comment type="caution">
    <text evidence="2">The sequence shown here is derived from an EMBL/GenBank/DDBJ whole genome shotgun (WGS) entry which is preliminary data.</text>
</comment>
<reference evidence="3" key="1">
    <citation type="submission" date="2013-09" db="EMBL/GenBank/DDBJ databases">
        <title>Corchorus olitorius genome sequencing.</title>
        <authorList>
            <person name="Alam M."/>
            <person name="Haque M.S."/>
            <person name="Islam M.S."/>
            <person name="Emdad E.M."/>
            <person name="Islam M.M."/>
            <person name="Ahmed B."/>
            <person name="Halim A."/>
            <person name="Hossen Q.M.M."/>
            <person name="Hossain M.Z."/>
            <person name="Ahmed R."/>
            <person name="Khan M.M."/>
            <person name="Islam R."/>
            <person name="Rashid M.M."/>
            <person name="Khan S.A."/>
            <person name="Rahman M.S."/>
            <person name="Alam M."/>
            <person name="Yahiya A.S."/>
            <person name="Khan M.S."/>
            <person name="Azam M.S."/>
            <person name="Haque T."/>
            <person name="Lashkar M.Z.H."/>
            <person name="Akhand A.I."/>
            <person name="Morshed G."/>
            <person name="Roy S."/>
            <person name="Uddin K.S."/>
            <person name="Rabeya T."/>
            <person name="Hossain A.S."/>
            <person name="Chowdhury A."/>
            <person name="Snigdha A.R."/>
            <person name="Mortoza M.S."/>
            <person name="Matin S.A."/>
            <person name="Hoque S.M.E."/>
            <person name="Islam M.K."/>
            <person name="Roy D.K."/>
            <person name="Haider R."/>
            <person name="Moosa M.M."/>
            <person name="Elias S.M."/>
            <person name="Hasan A.M."/>
            <person name="Jahan S."/>
            <person name="Shafiuddin M."/>
            <person name="Mahmood N."/>
            <person name="Shommy N.S."/>
        </authorList>
    </citation>
    <scope>NUCLEOTIDE SEQUENCE [LARGE SCALE GENOMIC DNA]</scope>
    <source>
        <strain evidence="3">cv. O-4</strain>
    </source>
</reference>
<sequence>MGNGGEKILAKGNDTSQRKGVRRHKGNLEEGKLVGLLRWTAEENIADMAWWVLKVSWSLFVVNQRLPTF</sequence>
<feature type="region of interest" description="Disordered" evidence="1">
    <location>
        <begin position="1"/>
        <end position="24"/>
    </location>
</feature>
<dbReference type="AlphaFoldDB" id="A0A1R3KP85"/>
<accession>A0A1R3KP85</accession>
<protein>
    <submittedName>
        <fullName evidence="2">Uncharacterized protein</fullName>
    </submittedName>
</protein>
<dbReference type="Proteomes" id="UP000187203">
    <property type="component" value="Unassembled WGS sequence"/>
</dbReference>
<evidence type="ECO:0000313" key="2">
    <source>
        <dbReference type="EMBL" id="OMP08905.1"/>
    </source>
</evidence>